<dbReference type="InterPro" id="IPR000033">
    <property type="entry name" value="LDLR_classB_rpt"/>
</dbReference>
<feature type="repeat" description="LDL-receptor class B" evidence="1">
    <location>
        <begin position="95"/>
        <end position="136"/>
    </location>
</feature>
<dbReference type="SUPFAM" id="SSF63825">
    <property type="entry name" value="YWTD domain"/>
    <property type="match status" value="1"/>
</dbReference>
<evidence type="ECO:0000313" key="2">
    <source>
        <dbReference type="EMBL" id="EDO28670.1"/>
    </source>
</evidence>
<dbReference type="SMART" id="SM00135">
    <property type="entry name" value="LY"/>
    <property type="match status" value="3"/>
</dbReference>
<feature type="repeat" description="LDL-receptor class B" evidence="1">
    <location>
        <begin position="51"/>
        <end position="94"/>
    </location>
</feature>
<dbReference type="STRING" id="45351.A7T5U0"/>
<dbReference type="InterPro" id="IPR050778">
    <property type="entry name" value="Cueball_EGF_LRP_Nidogen"/>
</dbReference>
<dbReference type="Proteomes" id="UP000001593">
    <property type="component" value="Unassembled WGS sequence"/>
</dbReference>
<dbReference type="PROSITE" id="PS51120">
    <property type="entry name" value="LDLRB"/>
    <property type="match status" value="3"/>
</dbReference>
<organism evidence="2 3">
    <name type="scientific">Nematostella vectensis</name>
    <name type="common">Starlet sea anemone</name>
    <dbReference type="NCBI Taxonomy" id="45351"/>
    <lineage>
        <taxon>Eukaryota</taxon>
        <taxon>Metazoa</taxon>
        <taxon>Cnidaria</taxon>
        <taxon>Anthozoa</taxon>
        <taxon>Hexacorallia</taxon>
        <taxon>Actiniaria</taxon>
        <taxon>Edwardsiidae</taxon>
        <taxon>Nematostella</taxon>
    </lineage>
</organism>
<dbReference type="Pfam" id="PF00058">
    <property type="entry name" value="Ldl_recept_b"/>
    <property type="match status" value="2"/>
</dbReference>
<dbReference type="OMA" id="HRMILLK"/>
<evidence type="ECO:0000256" key="1">
    <source>
        <dbReference type="PROSITE-ProRule" id="PRU00461"/>
    </source>
</evidence>
<keyword evidence="3" id="KW-1185">Reference proteome</keyword>
<dbReference type="EMBL" id="DS471292">
    <property type="protein sequence ID" value="EDO28670.1"/>
    <property type="molecule type" value="Genomic_DNA"/>
</dbReference>
<dbReference type="Gene3D" id="2.120.10.30">
    <property type="entry name" value="TolB, C-terminal domain"/>
    <property type="match status" value="1"/>
</dbReference>
<proteinExistence type="predicted"/>
<dbReference type="PANTHER" id="PTHR46513:SF13">
    <property type="entry name" value="EGF-LIKE DOMAIN-CONTAINING PROTEIN"/>
    <property type="match status" value="1"/>
</dbReference>
<protein>
    <submittedName>
        <fullName evidence="2">Uncharacterized protein</fullName>
    </submittedName>
</protein>
<dbReference type="PhylomeDB" id="A7T5U0"/>
<accession>A7T5U0</accession>
<dbReference type="InParanoid" id="A7T5U0"/>
<dbReference type="eggNOG" id="KOG1215">
    <property type="taxonomic scope" value="Eukaryota"/>
</dbReference>
<gene>
    <name evidence="2" type="ORF">NEMVEDRAFT_v1g4491</name>
</gene>
<dbReference type="AlphaFoldDB" id="A7T5U0"/>
<dbReference type="KEGG" id="nve:5499131"/>
<dbReference type="InterPro" id="IPR011042">
    <property type="entry name" value="6-blade_b-propeller_TolB-like"/>
</dbReference>
<dbReference type="HOGENOM" id="CLU_1691184_0_0_1"/>
<sequence>IAIDWVAKNIYFIDSTAHAIMVATADGRYRRTVVSSGLEQPAGIAVDPISGRIFWTDGGYSPKVMSSALDGTDPRSLVTSELISPAGLAIDHTSDVLYWADTRTGRIDAIGLDGNGRRTVWSGLMQPYSLAVQGDWLYVSGLRNGTVYRMDKLGRG</sequence>
<feature type="repeat" description="LDL-receptor class B" evidence="1">
    <location>
        <begin position="8"/>
        <end position="50"/>
    </location>
</feature>
<name>A7T5U0_NEMVE</name>
<evidence type="ECO:0000313" key="3">
    <source>
        <dbReference type="Proteomes" id="UP000001593"/>
    </source>
</evidence>
<feature type="non-terminal residue" evidence="2">
    <location>
        <position position="1"/>
    </location>
</feature>
<reference evidence="2 3" key="1">
    <citation type="journal article" date="2007" name="Science">
        <title>Sea anemone genome reveals ancestral eumetazoan gene repertoire and genomic organization.</title>
        <authorList>
            <person name="Putnam N.H."/>
            <person name="Srivastava M."/>
            <person name="Hellsten U."/>
            <person name="Dirks B."/>
            <person name="Chapman J."/>
            <person name="Salamov A."/>
            <person name="Terry A."/>
            <person name="Shapiro H."/>
            <person name="Lindquist E."/>
            <person name="Kapitonov V.V."/>
            <person name="Jurka J."/>
            <person name="Genikhovich G."/>
            <person name="Grigoriev I.V."/>
            <person name="Lucas S.M."/>
            <person name="Steele R.E."/>
            <person name="Finnerty J.R."/>
            <person name="Technau U."/>
            <person name="Martindale M.Q."/>
            <person name="Rokhsar D.S."/>
        </authorList>
    </citation>
    <scope>NUCLEOTIDE SEQUENCE [LARGE SCALE GENOMIC DNA]</scope>
    <source>
        <strain evidence="3">CH2 X CH6</strain>
    </source>
</reference>
<dbReference type="PANTHER" id="PTHR46513">
    <property type="entry name" value="VITELLOGENIN RECEPTOR-LIKE PROTEIN-RELATED-RELATED"/>
    <property type="match status" value="1"/>
</dbReference>
<feature type="non-terminal residue" evidence="2">
    <location>
        <position position="156"/>
    </location>
</feature>